<evidence type="ECO:0000256" key="1">
    <source>
        <dbReference type="SAM" id="MobiDB-lite"/>
    </source>
</evidence>
<reference evidence="2" key="1">
    <citation type="submission" date="2022-12" db="EMBL/GenBank/DDBJ databases">
        <authorList>
            <person name="Petersen C."/>
        </authorList>
    </citation>
    <scope>NUCLEOTIDE SEQUENCE</scope>
    <source>
        <strain evidence="2">IBT 3081</strain>
    </source>
</reference>
<evidence type="ECO:0000313" key="2">
    <source>
        <dbReference type="EMBL" id="KAJ5359855.1"/>
    </source>
</evidence>
<gene>
    <name evidence="2" type="ORF">N7517_009046</name>
</gene>
<organism evidence="2 3">
    <name type="scientific">Penicillium concentricum</name>
    <dbReference type="NCBI Taxonomy" id="293559"/>
    <lineage>
        <taxon>Eukaryota</taxon>
        <taxon>Fungi</taxon>
        <taxon>Dikarya</taxon>
        <taxon>Ascomycota</taxon>
        <taxon>Pezizomycotina</taxon>
        <taxon>Eurotiomycetes</taxon>
        <taxon>Eurotiomycetidae</taxon>
        <taxon>Eurotiales</taxon>
        <taxon>Aspergillaceae</taxon>
        <taxon>Penicillium</taxon>
    </lineage>
</organism>
<comment type="caution">
    <text evidence="2">The sequence shown here is derived from an EMBL/GenBank/DDBJ whole genome shotgun (WGS) entry which is preliminary data.</text>
</comment>
<keyword evidence="3" id="KW-1185">Reference proteome</keyword>
<name>A0A9W9RGN6_9EURO</name>
<protein>
    <submittedName>
        <fullName evidence="2">Uncharacterized protein</fullName>
    </submittedName>
</protein>
<accession>A0A9W9RGN6</accession>
<dbReference type="RefSeq" id="XP_056575341.1">
    <property type="nucleotide sequence ID" value="XM_056726769.1"/>
</dbReference>
<dbReference type="AlphaFoldDB" id="A0A9W9RGN6"/>
<dbReference type="EMBL" id="JAPZBT010000004">
    <property type="protein sequence ID" value="KAJ5359855.1"/>
    <property type="molecule type" value="Genomic_DNA"/>
</dbReference>
<sequence>MVRAELNKLNELNKVEHLLAEGPYPNFANNYNGWSKRRQEHKEGQRPPLSIFEEGGQNEPNAFPQLGLGLPTTSHPVERFMESFLADHIRRKSMSRNLRFGSPIPNAHISMTACDASLR</sequence>
<reference evidence="2" key="2">
    <citation type="journal article" date="2023" name="IMA Fungus">
        <title>Comparative genomic study of the Penicillium genus elucidates a diverse pangenome and 15 lateral gene transfer events.</title>
        <authorList>
            <person name="Petersen C."/>
            <person name="Sorensen T."/>
            <person name="Nielsen M.R."/>
            <person name="Sondergaard T.E."/>
            <person name="Sorensen J.L."/>
            <person name="Fitzpatrick D.A."/>
            <person name="Frisvad J.C."/>
            <person name="Nielsen K.L."/>
        </authorList>
    </citation>
    <scope>NUCLEOTIDE SEQUENCE</scope>
    <source>
        <strain evidence="2">IBT 3081</strain>
    </source>
</reference>
<dbReference type="Proteomes" id="UP001147752">
    <property type="component" value="Unassembled WGS sequence"/>
</dbReference>
<proteinExistence type="predicted"/>
<evidence type="ECO:0000313" key="3">
    <source>
        <dbReference type="Proteomes" id="UP001147752"/>
    </source>
</evidence>
<dbReference type="GeneID" id="81465952"/>
<feature type="region of interest" description="Disordered" evidence="1">
    <location>
        <begin position="31"/>
        <end position="70"/>
    </location>
</feature>